<dbReference type="Gene3D" id="1.10.340.70">
    <property type="match status" value="1"/>
</dbReference>
<comment type="caution">
    <text evidence="3">The sequence shown here is derived from an EMBL/GenBank/DDBJ whole genome shotgun (WGS) entry which is preliminary data.</text>
</comment>
<dbReference type="STRING" id="35525.A0A164TCU1"/>
<dbReference type="InterPro" id="IPR041588">
    <property type="entry name" value="Integrase_H2C2"/>
</dbReference>
<dbReference type="EMBL" id="LRGB01001830">
    <property type="protein sequence ID" value="KZS10356.1"/>
    <property type="molecule type" value="Genomic_DNA"/>
</dbReference>
<dbReference type="SUPFAM" id="SSF56672">
    <property type="entry name" value="DNA/RNA polymerases"/>
    <property type="match status" value="2"/>
</dbReference>
<evidence type="ECO:0000256" key="1">
    <source>
        <dbReference type="SAM" id="MobiDB-lite"/>
    </source>
</evidence>
<feature type="domain" description="Integrase zinc-binding" evidence="2">
    <location>
        <begin position="1408"/>
        <end position="1464"/>
    </location>
</feature>
<protein>
    <recommendedName>
        <fullName evidence="2">Integrase zinc-binding domain-containing protein</fullName>
    </recommendedName>
</protein>
<dbReference type="PANTHER" id="PTHR33050">
    <property type="entry name" value="REVERSE TRANSCRIPTASE DOMAIN-CONTAINING PROTEIN"/>
    <property type="match status" value="1"/>
</dbReference>
<dbReference type="FunFam" id="1.10.340.70:FF:000001">
    <property type="entry name" value="Retrovirus-related Pol polyprotein from transposon gypsy-like Protein"/>
    <property type="match status" value="1"/>
</dbReference>
<evidence type="ECO:0000313" key="4">
    <source>
        <dbReference type="Proteomes" id="UP000076858"/>
    </source>
</evidence>
<keyword evidence="4" id="KW-1185">Reference proteome</keyword>
<reference evidence="3 4" key="1">
    <citation type="submission" date="2016-03" db="EMBL/GenBank/DDBJ databases">
        <title>EvidentialGene: Evidence-directed Construction of Genes on Genomes.</title>
        <authorList>
            <person name="Gilbert D.G."/>
            <person name="Choi J.-H."/>
            <person name="Mockaitis K."/>
            <person name="Colbourne J."/>
            <person name="Pfrender M."/>
        </authorList>
    </citation>
    <scope>NUCLEOTIDE SEQUENCE [LARGE SCALE GENOMIC DNA]</scope>
    <source>
        <strain evidence="3 4">Xinb3</strain>
        <tissue evidence="3">Complete organism</tissue>
    </source>
</reference>
<dbReference type="Proteomes" id="UP000076858">
    <property type="component" value="Unassembled WGS sequence"/>
</dbReference>
<organism evidence="3 4">
    <name type="scientific">Daphnia magna</name>
    <dbReference type="NCBI Taxonomy" id="35525"/>
    <lineage>
        <taxon>Eukaryota</taxon>
        <taxon>Metazoa</taxon>
        <taxon>Ecdysozoa</taxon>
        <taxon>Arthropoda</taxon>
        <taxon>Crustacea</taxon>
        <taxon>Branchiopoda</taxon>
        <taxon>Diplostraca</taxon>
        <taxon>Cladocera</taxon>
        <taxon>Anomopoda</taxon>
        <taxon>Daphniidae</taxon>
        <taxon>Daphnia</taxon>
    </lineage>
</organism>
<dbReference type="InterPro" id="IPR043128">
    <property type="entry name" value="Rev_trsase/Diguanyl_cyclase"/>
</dbReference>
<dbReference type="InterPro" id="IPR043502">
    <property type="entry name" value="DNA/RNA_pol_sf"/>
</dbReference>
<evidence type="ECO:0000313" key="3">
    <source>
        <dbReference type="EMBL" id="KZS10356.1"/>
    </source>
</evidence>
<feature type="compositionally biased region" description="Basic and acidic residues" evidence="1">
    <location>
        <begin position="487"/>
        <end position="497"/>
    </location>
</feature>
<evidence type="ECO:0000259" key="2">
    <source>
        <dbReference type="Pfam" id="PF17921"/>
    </source>
</evidence>
<dbReference type="Gene3D" id="3.30.70.270">
    <property type="match status" value="1"/>
</dbReference>
<dbReference type="InterPro" id="IPR052055">
    <property type="entry name" value="Hepadnavirus_pol/RT"/>
</dbReference>
<dbReference type="Pfam" id="PF17921">
    <property type="entry name" value="Integrase_H2C2"/>
    <property type="match status" value="1"/>
</dbReference>
<dbReference type="GO" id="GO:0071897">
    <property type="term" value="P:DNA biosynthetic process"/>
    <property type="evidence" value="ECO:0007669"/>
    <property type="project" value="UniProtKB-ARBA"/>
</dbReference>
<sequence length="1504" mass="169907">MSFEASDEDLHLDYSESQTNTAAIDVSDELQRMLYVIVCPLDLTWCKTREIYDIIGKIFSGHSEKSFAVILMQKFIGGLDSKLQAKVKYKEFKDFNELVAATRVYALRLEASSYPANASYRKQVSFQTPTVNKYNNGRPPPPRFPNNRDCILGWDAIQKHAFKLDGKTKSIFLAKDGQGSSSVFRVPAMEVTTVRKTTLSHQTSLVIVGQLKGSFPYVSPNTAFIFTSVEKFPARVYIEEFIGKVSGDGTYNIAVENHSLNQVKIPRNTKLGVIEIIHRVIGKIALDEREAKPNEITEPIVVSEVDTEFQAPLSKLLNDFHDLFASKDSKLGNTNLIKHTIDTQGRGPIRPYRVTNNQRKLLEDKVQEMLQANVIRYTQSPWASPVFIKRSVNYLGHDISTDGIKPDPGKIDKLVKYKVPTAVDESADMSRPSSPTPSETPSETEAREEALRSRDRRDVLELFDERAMDSEEDPRFAAFEYFHGLDDDSSSRRESRLRGRSPSQNVVSRQQSHRLRRWLVEGLAKDVVKSLRESFKLKFEGSFELQCPKVDESMVRHLKNAKRDRSGNRKVVEYVEKAWLSSQYQVMDAMRPLIHIWINLPDTSPLMEAEESAFQLLGGAFANISKMRRLNVMRQVAPKMSPLLDDPRVFSSREISRLFGNKFLDAMVKKVEDENKLAKIGRAGGLYDRSWSTGNNVGTTQEFFAVATADILPVGIVITFFRVKVRVTINNQGASGPDPAVGARLLSFSEIWSSFTADSWVLDVVSRGYLIEFDAVPVQLSFPSDSVMSAEMTQICDQELSDLLLKKAIVPISCSTDGFVSNMFAVPKSSGGWRPILNLKKLNSFVRYEHFKMEGMESIKYLICKNDWLVKVDLRDAYFTVPLAAKHQKFVRLLWNASSADLDSQHLHVVVDFVTSLGSLVNTMKSIFIPTQEIEFLGVIVNSISLSFSLPPEKVAKVTQMCEKAFRADKISLRQLASILGNFSFEIPAVAFAPAHYRNLQRLYISESRGAKSNLNHLVSLSATARSDLVWWVDNLESSNDRESRTSIDLSDWMIDSHVFHKIRSLWEVQIDLFANAWNAQLSTFVSWVPQPLALTTNAFSLCWKRQKCYAFPPFALIPRCLANVRKEEASLVLVCPFWPSQTWFPLLLELTKDVPRIIRPQPDLLLSSDRAKHPLNESLILSVWRISGCVSEIEHFQKRLSLYCWTPTVLPRFLLTSPPGTIGLAGVLNGDPIPCVTLSMLSMTLDSLGGFKIGDHPLVVQLLKGCFNNNPPRPRYDSTWDPDDVFRYLTTTLMRVSELASISFQSLSFSETAASVTLLRLRKTQRSGALQSFSLPVFPDSSCGPKTNVAIRNYLEKGELNEENSQSKPEWAKEIKYFEIIEGTLYRHEVPSKNSKRNEINCQVVLPLSLRHLVLKELHDAPIGGHLAFYKTYLKVKNHYYWPTMRKDILEYCQACETCIANTSSTCRVLLHPHEIAKALFQVIGMDFVGPITPASPNGNSYI</sequence>
<proteinExistence type="predicted"/>
<feature type="region of interest" description="Disordered" evidence="1">
    <location>
        <begin position="422"/>
        <end position="453"/>
    </location>
</feature>
<feature type="compositionally biased region" description="Basic and acidic residues" evidence="1">
    <location>
        <begin position="444"/>
        <end position="453"/>
    </location>
</feature>
<dbReference type="OrthoDB" id="8054888at2759"/>
<feature type="compositionally biased region" description="Low complexity" evidence="1">
    <location>
        <begin position="430"/>
        <end position="443"/>
    </location>
</feature>
<name>A0A164TCU1_9CRUS</name>
<dbReference type="PANTHER" id="PTHR33050:SF7">
    <property type="entry name" value="RIBONUCLEASE H"/>
    <property type="match status" value="1"/>
</dbReference>
<gene>
    <name evidence="3" type="ORF">APZ42_025183</name>
</gene>
<feature type="region of interest" description="Disordered" evidence="1">
    <location>
        <begin position="487"/>
        <end position="509"/>
    </location>
</feature>
<dbReference type="Gene3D" id="3.10.10.10">
    <property type="entry name" value="HIV Type 1 Reverse Transcriptase, subunit A, domain 1"/>
    <property type="match status" value="2"/>
</dbReference>
<accession>A0A164TCU1</accession>